<dbReference type="EMBL" id="DVLP01000253">
    <property type="protein sequence ID" value="HIT75616.1"/>
    <property type="molecule type" value="Genomic_DNA"/>
</dbReference>
<feature type="domain" description="WCX" evidence="2">
    <location>
        <begin position="239"/>
        <end position="306"/>
    </location>
</feature>
<dbReference type="PANTHER" id="PTHR34580">
    <property type="match status" value="1"/>
</dbReference>
<dbReference type="PROSITE" id="PS52050">
    <property type="entry name" value="WYL"/>
    <property type="match status" value="1"/>
</dbReference>
<feature type="domain" description="WYL" evidence="1">
    <location>
        <begin position="151"/>
        <end position="206"/>
    </location>
</feature>
<organism evidence="3 4">
    <name type="scientific">Candidatus Avipropionibacterium avicola</name>
    <dbReference type="NCBI Taxonomy" id="2840701"/>
    <lineage>
        <taxon>Bacteria</taxon>
        <taxon>Bacillati</taxon>
        <taxon>Actinomycetota</taxon>
        <taxon>Actinomycetes</taxon>
        <taxon>Propionibacteriales</taxon>
        <taxon>Propionibacteriaceae</taxon>
        <taxon>Propionibacteriaceae incertae sedis</taxon>
        <taxon>Candidatus Avipropionibacterium</taxon>
    </lineage>
</organism>
<evidence type="ECO:0000259" key="1">
    <source>
        <dbReference type="Pfam" id="PF13280"/>
    </source>
</evidence>
<sequence>MTADKAERLMNLTICLLSTKRFVSKAEIRTTVQAYQDSTDSSFERMFERDKDELRALGVPIEHGSNDAYFDDEHGYRISPGDFELPPITFEADETTVLGLAARAWREASMAGATRNALAKLRAAGVEVDSQRLPALEPVLSAKEESFPLWYDAVIDRTRVSFEYADRGTRLLEPWGMVFHRGRWYVIGRDVDKQEPRMFRLSRIVGVPKVKGKADAYQVPEGTNVRELASALDPAPSEERAVVAVRPGRAAWLRRRSTRLSDAGAHPVPPGFELYEVPYSSADQLVPELAVYGADVVVCDPPQLRA</sequence>
<evidence type="ECO:0000259" key="2">
    <source>
        <dbReference type="Pfam" id="PF25583"/>
    </source>
</evidence>
<dbReference type="Pfam" id="PF13280">
    <property type="entry name" value="WYL"/>
    <property type="match status" value="1"/>
</dbReference>
<reference evidence="3" key="1">
    <citation type="submission" date="2020-10" db="EMBL/GenBank/DDBJ databases">
        <authorList>
            <person name="Gilroy R."/>
        </authorList>
    </citation>
    <scope>NUCLEOTIDE SEQUENCE</scope>
    <source>
        <strain evidence="3">ChiGjej1B1-24693</strain>
    </source>
</reference>
<dbReference type="InterPro" id="IPR051534">
    <property type="entry name" value="CBASS_pafABC_assoc_protein"/>
</dbReference>
<accession>A0A9D1KML9</accession>
<dbReference type="PANTHER" id="PTHR34580:SF3">
    <property type="entry name" value="PROTEIN PAFB"/>
    <property type="match status" value="1"/>
</dbReference>
<dbReference type="AlphaFoldDB" id="A0A9D1KML9"/>
<evidence type="ECO:0000313" key="3">
    <source>
        <dbReference type="EMBL" id="HIT75616.1"/>
    </source>
</evidence>
<reference evidence="3" key="2">
    <citation type="journal article" date="2021" name="PeerJ">
        <title>Extensive microbial diversity within the chicken gut microbiome revealed by metagenomics and culture.</title>
        <authorList>
            <person name="Gilroy R."/>
            <person name="Ravi A."/>
            <person name="Getino M."/>
            <person name="Pursley I."/>
            <person name="Horton D.L."/>
            <person name="Alikhan N.F."/>
            <person name="Baker D."/>
            <person name="Gharbi K."/>
            <person name="Hall N."/>
            <person name="Watson M."/>
            <person name="Adriaenssens E.M."/>
            <person name="Foster-Nyarko E."/>
            <person name="Jarju S."/>
            <person name="Secka A."/>
            <person name="Antonio M."/>
            <person name="Oren A."/>
            <person name="Chaudhuri R.R."/>
            <person name="La Ragione R."/>
            <person name="Hildebrand F."/>
            <person name="Pallen M.J."/>
        </authorList>
    </citation>
    <scope>NUCLEOTIDE SEQUENCE</scope>
    <source>
        <strain evidence="3">ChiGjej1B1-24693</strain>
    </source>
</reference>
<feature type="non-terminal residue" evidence="3">
    <location>
        <position position="306"/>
    </location>
</feature>
<dbReference type="InterPro" id="IPR057727">
    <property type="entry name" value="WCX_dom"/>
</dbReference>
<evidence type="ECO:0000313" key="4">
    <source>
        <dbReference type="Proteomes" id="UP000886842"/>
    </source>
</evidence>
<gene>
    <name evidence="3" type="ORF">IAA98_08530</name>
</gene>
<proteinExistence type="predicted"/>
<dbReference type="Proteomes" id="UP000886842">
    <property type="component" value="Unassembled WGS sequence"/>
</dbReference>
<protein>
    <submittedName>
        <fullName evidence="3">WYL domain-containing protein</fullName>
    </submittedName>
</protein>
<comment type="caution">
    <text evidence="3">The sequence shown here is derived from an EMBL/GenBank/DDBJ whole genome shotgun (WGS) entry which is preliminary data.</text>
</comment>
<dbReference type="Pfam" id="PF25583">
    <property type="entry name" value="WCX"/>
    <property type="match status" value="1"/>
</dbReference>
<dbReference type="InterPro" id="IPR026881">
    <property type="entry name" value="WYL_dom"/>
</dbReference>
<name>A0A9D1KML9_9ACTN</name>